<evidence type="ECO:0000313" key="2">
    <source>
        <dbReference type="Proteomes" id="UP001239111"/>
    </source>
</evidence>
<proteinExistence type="predicted"/>
<organism evidence="1 2">
    <name type="scientific">Eretmocerus hayati</name>
    <dbReference type="NCBI Taxonomy" id="131215"/>
    <lineage>
        <taxon>Eukaryota</taxon>
        <taxon>Metazoa</taxon>
        <taxon>Ecdysozoa</taxon>
        <taxon>Arthropoda</taxon>
        <taxon>Hexapoda</taxon>
        <taxon>Insecta</taxon>
        <taxon>Pterygota</taxon>
        <taxon>Neoptera</taxon>
        <taxon>Endopterygota</taxon>
        <taxon>Hymenoptera</taxon>
        <taxon>Apocrita</taxon>
        <taxon>Proctotrupomorpha</taxon>
        <taxon>Chalcidoidea</taxon>
        <taxon>Aphelinidae</taxon>
        <taxon>Aphelininae</taxon>
        <taxon>Eretmocerus</taxon>
    </lineage>
</organism>
<dbReference type="EMBL" id="CM056744">
    <property type="protein sequence ID" value="KAJ8667733.1"/>
    <property type="molecule type" value="Genomic_DNA"/>
</dbReference>
<dbReference type="Proteomes" id="UP001239111">
    <property type="component" value="Chromosome 4"/>
</dbReference>
<protein>
    <submittedName>
        <fullName evidence="1">Uncharacterized protein</fullName>
    </submittedName>
</protein>
<evidence type="ECO:0000313" key="1">
    <source>
        <dbReference type="EMBL" id="KAJ8667733.1"/>
    </source>
</evidence>
<sequence length="1145" mass="128896">MDVQKCSSSQDSIPGESKIERDQRLYAQLKLAVCQGQKDKIDSLLEEGSPVNGNNSPYFYEFRTPLHSAVHLGDPEIVEKLLSKGASVDLRNVNGETALTLAAKIRKHTIVDLLLMSDGLSNSHSQDEVSHLHIACMRNNVGVVKKLIHQSRANINAAVQDRSLREEKETKKATNKYKIVIRKGITWIREDISYWIRRVTGYGSSAYGLEELSKKGITTNKGAWVLKTDRKDLKDKLLSTMIRKGEKAYVVEEFMNATQRWKEKEKRKGLQAMIDNGYTIKEEKGRKEYRRRDKLPKDEEEVKELTKECIETVQYLLDIGADITIKDSSKLTPLHLADMYRSEQIIDMILSVHTDFVSNPVSGIGTSHFHIACTRNNTEVVNFFIKLGVDFKETGGTFHYSCLSAIDLAIYYNCVDVVKLLLSHGDNVKSYLPVEIDRIEYAYDSGNIDLVNVLLTKSKNVSIGNPAKTEKIPALHHSCIHGKIETIKQSFSNTPGNLNVLWNGVTPLHLAIERRDSQIFEFLVKQGADYSIKNNNGKSPLHLAFERNVDFIMYRSFGNLTSVSRNPVTNYGLSHLHILCTSNEITDGLNQQEAVEKSIVLGFDINSSVNLDSPIWAGFTPLHFAALFRCVKAVRVLLLNGACYTAVDKSRLSAFDLSVQNTRGLYDHDVKNSLKIMEAILSSHSNHQLSPFNDWGYSLLHLLSLNPKTRMITMKEFIKRHPLDIHKTVSKYASTFGGYSPLHFAMKFGNKKHATLLLKLGANILCEDANGDTPLHLAFESDNHMELPSLHLNCCTPSHNSMGSSGLTLFHIACGMGNVAMMNYFLRLGVIADLPTILKSAPFYDKKPLHMVVHKNPAASVEVVKLLIDNGANVDARDSRLCTPLHLMRNNQNTEIIDLLVSHGADVNALNANFETPLLCVSMNSLYADVEKLYEKVVSFLNNGADINLADEDGTTPLNADTWTDEDSSSGIERSDFAKTVDFLLKHVLKLEMIGFHVSDTNKKAHSKLVDYFSDEFIIDQAEYKRLCTKELESMINIHTDNYTTLHDILFKNPNETAVLSQNEMFIQIVNANDFQEKFPIYGFMLKSQLIRGRVRRPLLIEAQKILNFLSCTSLPQSCTEIILQPLTNEDLRYLIISKNMQNTI</sequence>
<name>A0ACC2N9C9_9HYME</name>
<accession>A0ACC2N9C9</accession>
<reference evidence="1" key="1">
    <citation type="submission" date="2023-04" db="EMBL/GenBank/DDBJ databases">
        <title>A chromosome-level genome assembly of the parasitoid wasp Eretmocerus hayati.</title>
        <authorList>
            <person name="Zhong Y."/>
            <person name="Liu S."/>
            <person name="Liu Y."/>
        </authorList>
    </citation>
    <scope>NUCLEOTIDE SEQUENCE</scope>
    <source>
        <strain evidence="1">ZJU_SS_LIU_2023</strain>
    </source>
</reference>
<gene>
    <name evidence="1" type="ORF">QAD02_009396</name>
</gene>
<keyword evidence="2" id="KW-1185">Reference proteome</keyword>
<comment type="caution">
    <text evidence="1">The sequence shown here is derived from an EMBL/GenBank/DDBJ whole genome shotgun (WGS) entry which is preliminary data.</text>
</comment>